<keyword evidence="3" id="KW-0560">Oxidoreductase</keyword>
<dbReference type="EC" id="1.11.1.29" evidence="10"/>
<evidence type="ECO:0000256" key="2">
    <source>
        <dbReference type="ARBA" id="ARBA00022862"/>
    </source>
</evidence>
<dbReference type="InterPro" id="IPR024706">
    <property type="entry name" value="Peroxiredoxin_AhpC-typ"/>
</dbReference>
<evidence type="ECO:0000256" key="13">
    <source>
        <dbReference type="ARBA" id="ARBA00083736"/>
    </source>
</evidence>
<evidence type="ECO:0000256" key="8">
    <source>
        <dbReference type="ARBA" id="ARBA00060973"/>
    </source>
</evidence>
<dbReference type="OrthoDB" id="9812811at2"/>
<dbReference type="Pfam" id="PF00578">
    <property type="entry name" value="AhpC-TSA"/>
    <property type="match status" value="1"/>
</dbReference>
<evidence type="ECO:0000256" key="6">
    <source>
        <dbReference type="ARBA" id="ARBA00052774"/>
    </source>
</evidence>
<dbReference type="FunFam" id="3.40.30.10:FF:000118">
    <property type="entry name" value="Peroxiredoxin AhpE"/>
    <property type="match status" value="1"/>
</dbReference>
<evidence type="ECO:0000259" key="15">
    <source>
        <dbReference type="PROSITE" id="PS51352"/>
    </source>
</evidence>
<evidence type="ECO:0000256" key="9">
    <source>
        <dbReference type="ARBA" id="ARBA00065226"/>
    </source>
</evidence>
<dbReference type="InterPro" id="IPR013766">
    <property type="entry name" value="Thioredoxin_domain"/>
</dbReference>
<comment type="similarity">
    <text evidence="8">Belongs to the peroxiredoxin family. AhpE subfamily.</text>
</comment>
<evidence type="ECO:0000256" key="12">
    <source>
        <dbReference type="ARBA" id="ARBA00082991"/>
    </source>
</evidence>
<evidence type="ECO:0000256" key="7">
    <source>
        <dbReference type="ARBA" id="ARBA00056930"/>
    </source>
</evidence>
<evidence type="ECO:0000256" key="11">
    <source>
        <dbReference type="ARBA" id="ARBA00068979"/>
    </source>
</evidence>
<feature type="domain" description="Thioredoxin" evidence="15">
    <location>
        <begin position="2"/>
        <end position="152"/>
    </location>
</feature>
<evidence type="ECO:0000256" key="14">
    <source>
        <dbReference type="PIRSR" id="PIRSR000239-1"/>
    </source>
</evidence>
<dbReference type="GO" id="GO:0004601">
    <property type="term" value="F:peroxidase activity"/>
    <property type="evidence" value="ECO:0007669"/>
    <property type="project" value="UniProtKB-KW"/>
</dbReference>
<dbReference type="PIRSF" id="PIRSF000239">
    <property type="entry name" value="AHPC"/>
    <property type="match status" value="1"/>
</dbReference>
<dbReference type="InterPro" id="IPR000866">
    <property type="entry name" value="AhpC/TSA"/>
</dbReference>
<dbReference type="CDD" id="cd03018">
    <property type="entry name" value="PRX_AhpE_like"/>
    <property type="match status" value="1"/>
</dbReference>
<comment type="function">
    <text evidence="7">Thiol-specific peroxidase that catalyzes the reduction of hydrogen peroxide and organic hydroperoxides to water and alcohols, respectively. Plays a role in cell protection against oxidative stress by detoxifying peroxides. May represent an important antioxidant defense against cytotoxic peroxides, especially peroxynitrite, which can be formed by activated macrophages during infection.</text>
</comment>
<evidence type="ECO:0000256" key="10">
    <source>
        <dbReference type="ARBA" id="ARBA00067009"/>
    </source>
</evidence>
<name>A0A3L7ARW7_9MICO</name>
<dbReference type="SUPFAM" id="SSF52833">
    <property type="entry name" value="Thioredoxin-like"/>
    <property type="match status" value="1"/>
</dbReference>
<sequence>MRKIGSPAPDFDLRNQFGEEIRLSAFRDTRPVVLVFVPLAFSGVCTGELDALRDNLADFAAVNAELLVVTVDSKWALRTWADGAGYTFSLLSDFWPHGEIASAYGVFDQSRGVAERATFVIGTDGVIRDVFITGPGEPRAIERYREALAQLG</sequence>
<dbReference type="InterPro" id="IPR050455">
    <property type="entry name" value="Tpx_Peroxidase_subfamily"/>
</dbReference>
<protein>
    <recommendedName>
        <fullName evidence="11">Alkyl hydroperoxide reductase E</fullName>
        <ecNumber evidence="10">1.11.1.29</ecNumber>
    </recommendedName>
    <alternativeName>
        <fullName evidence="12">Mycoredoxin-dependent peroxiredoxin</fullName>
    </alternativeName>
    <alternativeName>
        <fullName evidence="13">Peroxiredoxin AhpE</fullName>
    </alternativeName>
    <alternativeName>
        <fullName evidence="5">Thioredoxin peroxidase</fullName>
    </alternativeName>
</protein>
<comment type="subunit">
    <text evidence="9">Homodimer. Forms both dimers and octamers; a tightly-associated dimer and a ring-like octamer.</text>
</comment>
<feature type="active site" description="Cysteine sulfenic acid (-SOH) intermediate; for peroxidase activity" evidence="14">
    <location>
        <position position="45"/>
    </location>
</feature>
<dbReference type="AlphaFoldDB" id="A0A3L7ARW7"/>
<reference evidence="16 17" key="1">
    <citation type="submission" date="2018-10" db="EMBL/GenBank/DDBJ databases">
        <authorList>
            <person name="Li J."/>
        </authorList>
    </citation>
    <scope>NUCLEOTIDE SEQUENCE [LARGE SCALE GENOMIC DNA]</scope>
    <source>
        <strain evidence="16 17">JCM 11654</strain>
    </source>
</reference>
<dbReference type="PANTHER" id="PTHR43110:SF1">
    <property type="entry name" value="THIOL PEROXIDASE"/>
    <property type="match status" value="1"/>
</dbReference>
<dbReference type="PROSITE" id="PS51352">
    <property type="entry name" value="THIOREDOXIN_2"/>
    <property type="match status" value="1"/>
</dbReference>
<dbReference type="InterPro" id="IPR036249">
    <property type="entry name" value="Thioredoxin-like_sf"/>
</dbReference>
<dbReference type="PANTHER" id="PTHR43110">
    <property type="entry name" value="THIOL PEROXIDASE"/>
    <property type="match status" value="1"/>
</dbReference>
<keyword evidence="4" id="KW-0676">Redox-active center</keyword>
<evidence type="ECO:0000256" key="4">
    <source>
        <dbReference type="ARBA" id="ARBA00023284"/>
    </source>
</evidence>
<evidence type="ECO:0000256" key="1">
    <source>
        <dbReference type="ARBA" id="ARBA00022559"/>
    </source>
</evidence>
<keyword evidence="17" id="KW-1185">Reference proteome</keyword>
<proteinExistence type="inferred from homology"/>
<comment type="catalytic activity">
    <reaction evidence="6">
        <text>[mycoredoxin]-L-dithiol + a hydroperoxide = [mycoredoxin]-L-disulfide + an alcohol + H2O</text>
        <dbReference type="Rhea" id="RHEA:62640"/>
        <dbReference type="Rhea" id="RHEA-COMP:16137"/>
        <dbReference type="Rhea" id="RHEA-COMP:16138"/>
        <dbReference type="ChEBI" id="CHEBI:15377"/>
        <dbReference type="ChEBI" id="CHEBI:29950"/>
        <dbReference type="ChEBI" id="CHEBI:30879"/>
        <dbReference type="ChEBI" id="CHEBI:35924"/>
        <dbReference type="ChEBI" id="CHEBI:50058"/>
        <dbReference type="EC" id="1.11.1.29"/>
    </reaction>
</comment>
<dbReference type="EMBL" id="RCUY01000009">
    <property type="protein sequence ID" value="RLP82168.1"/>
    <property type="molecule type" value="Genomic_DNA"/>
</dbReference>
<evidence type="ECO:0000313" key="16">
    <source>
        <dbReference type="EMBL" id="RLP82168.1"/>
    </source>
</evidence>
<evidence type="ECO:0000256" key="3">
    <source>
        <dbReference type="ARBA" id="ARBA00023002"/>
    </source>
</evidence>
<dbReference type="Proteomes" id="UP000269438">
    <property type="component" value="Unassembled WGS sequence"/>
</dbReference>
<accession>A0A3L7ARW7</accession>
<evidence type="ECO:0000313" key="17">
    <source>
        <dbReference type="Proteomes" id="UP000269438"/>
    </source>
</evidence>
<comment type="caution">
    <text evidence="16">The sequence shown here is derived from an EMBL/GenBank/DDBJ whole genome shotgun (WGS) entry which is preliminary data.</text>
</comment>
<keyword evidence="2" id="KW-0049">Antioxidant</keyword>
<gene>
    <name evidence="16" type="ORF">D9V34_10155</name>
</gene>
<dbReference type="Gene3D" id="3.40.30.10">
    <property type="entry name" value="Glutaredoxin"/>
    <property type="match status" value="1"/>
</dbReference>
<organism evidence="16 17">
    <name type="scientific">Mycetocola lacteus</name>
    <dbReference type="NCBI Taxonomy" id="76637"/>
    <lineage>
        <taxon>Bacteria</taxon>
        <taxon>Bacillati</taxon>
        <taxon>Actinomycetota</taxon>
        <taxon>Actinomycetes</taxon>
        <taxon>Micrococcales</taxon>
        <taxon>Microbacteriaceae</taxon>
        <taxon>Mycetocola</taxon>
    </lineage>
</organism>
<dbReference type="RefSeq" id="WP_121688713.1">
    <property type="nucleotide sequence ID" value="NZ_RCUY01000009.1"/>
</dbReference>
<evidence type="ECO:0000256" key="5">
    <source>
        <dbReference type="ARBA" id="ARBA00032824"/>
    </source>
</evidence>
<keyword evidence="1" id="KW-0575">Peroxidase</keyword>